<name>A0ACC6M718_9BACI</name>
<proteinExistence type="predicted"/>
<gene>
    <name evidence="1" type="ORF">SH601_12360</name>
</gene>
<evidence type="ECO:0000313" key="2">
    <source>
        <dbReference type="Proteomes" id="UP001277972"/>
    </source>
</evidence>
<organism evidence="1 2">
    <name type="scientific">Gracilibacillus pellucidus</name>
    <dbReference type="NCBI Taxonomy" id="3095368"/>
    <lineage>
        <taxon>Bacteria</taxon>
        <taxon>Bacillati</taxon>
        <taxon>Bacillota</taxon>
        <taxon>Bacilli</taxon>
        <taxon>Bacillales</taxon>
        <taxon>Bacillaceae</taxon>
        <taxon>Gracilibacillus</taxon>
    </lineage>
</organism>
<accession>A0ACC6M718</accession>
<sequence length="36" mass="4300">MEQVLRHYKGYIACLCQREIIEENGDTTLIVDEEWT</sequence>
<evidence type="ECO:0000313" key="1">
    <source>
        <dbReference type="EMBL" id="MDX8046776.1"/>
    </source>
</evidence>
<keyword evidence="2" id="KW-1185">Reference proteome</keyword>
<reference evidence="1" key="1">
    <citation type="submission" date="2023-11" db="EMBL/GenBank/DDBJ databases">
        <title>Gracilibacillus pellucida a moderately halophilic bacterium isolated from saline soil in Xinjiang province.</title>
        <authorList>
            <person name="Zhang Z."/>
            <person name="Tan F."/>
            <person name="Wang Y."/>
            <person name="Xia M."/>
        </authorList>
    </citation>
    <scope>NUCLEOTIDE SEQUENCE</scope>
    <source>
        <strain evidence="1">S3-1-1</strain>
    </source>
</reference>
<comment type="caution">
    <text evidence="1">The sequence shown here is derived from an EMBL/GenBank/DDBJ whole genome shotgun (WGS) entry which is preliminary data.</text>
</comment>
<dbReference type="EMBL" id="JAWZSR010000007">
    <property type="protein sequence ID" value="MDX8046776.1"/>
    <property type="molecule type" value="Genomic_DNA"/>
</dbReference>
<protein>
    <submittedName>
        <fullName evidence="1">Helix-turn-helix domain-containing protein</fullName>
    </submittedName>
</protein>
<dbReference type="Proteomes" id="UP001277972">
    <property type="component" value="Unassembled WGS sequence"/>
</dbReference>